<dbReference type="Gene3D" id="3.40.50.1000">
    <property type="entry name" value="HAD superfamily/HAD-like"/>
    <property type="match status" value="2"/>
</dbReference>
<keyword evidence="2" id="KW-1185">Reference proteome</keyword>
<evidence type="ECO:0000313" key="1">
    <source>
        <dbReference type="EMBL" id="PXF41402.1"/>
    </source>
</evidence>
<proteinExistence type="predicted"/>
<dbReference type="Pfam" id="PF13344">
    <property type="entry name" value="Hydrolase_6"/>
    <property type="match status" value="1"/>
</dbReference>
<dbReference type="GO" id="GO:0046474">
    <property type="term" value="P:glycerophospholipid biosynthetic process"/>
    <property type="evidence" value="ECO:0007669"/>
    <property type="project" value="TreeGrafter"/>
</dbReference>
<organism evidence="1 2">
    <name type="scientific">Gracilariopsis chorda</name>
    <dbReference type="NCBI Taxonomy" id="448386"/>
    <lineage>
        <taxon>Eukaryota</taxon>
        <taxon>Rhodophyta</taxon>
        <taxon>Florideophyceae</taxon>
        <taxon>Rhodymeniophycidae</taxon>
        <taxon>Gracilariales</taxon>
        <taxon>Gracilariaceae</taxon>
        <taxon>Gracilariopsis</taxon>
    </lineage>
</organism>
<dbReference type="AlphaFoldDB" id="A0A2V3IH68"/>
<dbReference type="PANTHER" id="PTHR14269">
    <property type="entry name" value="CDP-DIACYLGLYCEROL--GLYCEROL-3-PHOSPHATE 3-PHOSPHATIDYLTRANSFERASE-RELATED"/>
    <property type="match status" value="1"/>
</dbReference>
<dbReference type="GO" id="GO:0016740">
    <property type="term" value="F:transferase activity"/>
    <property type="evidence" value="ECO:0007669"/>
    <property type="project" value="UniProtKB-KW"/>
</dbReference>
<dbReference type="OrthoDB" id="10251048at2759"/>
<dbReference type="InterPro" id="IPR050324">
    <property type="entry name" value="CDP-alcohol_PTase-I"/>
</dbReference>
<dbReference type="Proteomes" id="UP000247409">
    <property type="component" value="Unassembled WGS sequence"/>
</dbReference>
<reference evidence="1 2" key="1">
    <citation type="journal article" date="2018" name="Mol. Biol. Evol.">
        <title>Analysis of the draft genome of the red seaweed Gracilariopsis chorda provides insights into genome size evolution in Rhodophyta.</title>
        <authorList>
            <person name="Lee J."/>
            <person name="Yang E.C."/>
            <person name="Graf L."/>
            <person name="Yang J.H."/>
            <person name="Qiu H."/>
            <person name="Zel Zion U."/>
            <person name="Chan C.X."/>
            <person name="Stephens T.G."/>
            <person name="Weber A.P.M."/>
            <person name="Boo G.H."/>
            <person name="Boo S.M."/>
            <person name="Kim K.M."/>
            <person name="Shin Y."/>
            <person name="Jung M."/>
            <person name="Lee S.J."/>
            <person name="Yim H.S."/>
            <person name="Lee J.H."/>
            <person name="Bhattacharya D."/>
            <person name="Yoon H.S."/>
        </authorList>
    </citation>
    <scope>NUCLEOTIDE SEQUENCE [LARGE SCALE GENOMIC DNA]</scope>
    <source>
        <strain evidence="1 2">SKKU-2015</strain>
        <tissue evidence="1">Whole body</tissue>
    </source>
</reference>
<dbReference type="SUPFAM" id="SSF56784">
    <property type="entry name" value="HAD-like"/>
    <property type="match status" value="1"/>
</dbReference>
<dbReference type="InterPro" id="IPR036412">
    <property type="entry name" value="HAD-like_sf"/>
</dbReference>
<gene>
    <name evidence="1" type="ORF">BWQ96_08900</name>
</gene>
<protein>
    <submittedName>
        <fullName evidence="1">Putative CDP-alcohol phosphatidyltransferase class-I family protein</fullName>
    </submittedName>
</protein>
<dbReference type="InterPro" id="IPR023214">
    <property type="entry name" value="HAD_sf"/>
</dbReference>
<dbReference type="EMBL" id="NBIV01000218">
    <property type="protein sequence ID" value="PXF41402.1"/>
    <property type="molecule type" value="Genomic_DNA"/>
</dbReference>
<dbReference type="STRING" id="448386.A0A2V3IH68"/>
<dbReference type="NCBIfam" id="TIGR01456">
    <property type="entry name" value="CECR5"/>
    <property type="match status" value="1"/>
</dbReference>
<dbReference type="Pfam" id="PF13242">
    <property type="entry name" value="Hydrolase_like"/>
    <property type="match status" value="1"/>
</dbReference>
<dbReference type="InterPro" id="IPR006353">
    <property type="entry name" value="HAD-SF_hydro_IIA_CECR5"/>
</dbReference>
<name>A0A2V3IH68_9FLOR</name>
<dbReference type="GO" id="GO:0005739">
    <property type="term" value="C:mitochondrion"/>
    <property type="evidence" value="ECO:0007669"/>
    <property type="project" value="TreeGrafter"/>
</dbReference>
<accession>A0A2V3IH68</accession>
<evidence type="ECO:0000313" key="2">
    <source>
        <dbReference type="Proteomes" id="UP000247409"/>
    </source>
</evidence>
<sequence length="351" mass="38995">MFSSSTLHAARNLLRQYSTAPPYPGPAFAFDIDGVLLRGRSVIPAAHHALNSLYDQSNERWRAPITFITNGGGTTEAARAQKLTDMLNVPVHEQQIVLSHTPMKTLIDAYKHRAILTVGNPHCASVARSYGFQHVIDTETLAHIHTHSAPFAKVDHVQPSPGDYLVAKMPVAVVFVMTDSRDWGRDIQLLLDVLRSDGHPKRAHSDKQTVDLYFSNPDILFPNEYHMPRLAGGSFAVALRAVYRHVTGTDLQYVQFGKPHAPNYQLAESVLRNQLMYMGYCPESMPAIYAIGDNPPSDVRGANARGDPWRSVLVRTGNFQGQNDETDTAHVVFDNVAHAVQHALEQHDMYS</sequence>
<keyword evidence="1" id="KW-0808">Transferase</keyword>
<dbReference type="InterPro" id="IPR006357">
    <property type="entry name" value="HAD-SF_hydro_IIA"/>
</dbReference>
<dbReference type="PANTHER" id="PTHR14269:SF4">
    <property type="entry name" value="CAT EYE SYNDROME CRITICAL REGION PROTEIN 5"/>
    <property type="match status" value="1"/>
</dbReference>
<comment type="caution">
    <text evidence="1">The sequence shown here is derived from an EMBL/GenBank/DDBJ whole genome shotgun (WGS) entry which is preliminary data.</text>
</comment>
<dbReference type="NCBIfam" id="TIGR01460">
    <property type="entry name" value="HAD-SF-IIA"/>
    <property type="match status" value="1"/>
</dbReference>